<dbReference type="AlphaFoldDB" id="A0A931AHG7"/>
<sequence>MRVNRAWLGLVVLMLPTLLVGMDMTALLLALPQLSADLGATNVQQLWISDGYGFMVAGLVITMGTLGDRIGRRRLLMIGGAAFAVLSVVAAFAGSPLMLIVVRALLGVAGAILAPSTLALITTMFRDERQRGQAIAIWATCQFTGGALGPVLAGFLLQHFWWGSVFLAAVPAMVLLLLAGPVLLPEFRSEKAGRLDPASVGLSLVAVLLMVYGIKQLTVESVSVVPAVALVAGAAIGFLFVRRQLRLEAPLLDLRLFRNRPFTAVLVALVFAGIAMAGTGLVVTQYLQSVLGFSPVASAVLFAPMGLGTAVGTMAAPALARRMKQTTAIACGLVGSALGSLLLVGVDGAGALPLVMIGIAVLALGTGPLFALGTGLVLGSVPPERAGSAASMSETGNYFGGSLGFALLGVVAAVVYRGQMDGTSDSLAGAVAASRHLPAEQGAELLHTAREAFTAALHVTGVVAAVIFAGLAVLTVTMRPATRTTPAALPEVTRS</sequence>
<dbReference type="PANTHER" id="PTHR42718:SF47">
    <property type="entry name" value="METHYL VIOLOGEN RESISTANCE PROTEIN SMVA"/>
    <property type="match status" value="1"/>
</dbReference>
<keyword evidence="3" id="KW-1003">Cell membrane</keyword>
<proteinExistence type="predicted"/>
<evidence type="ECO:0000256" key="2">
    <source>
        <dbReference type="ARBA" id="ARBA00022448"/>
    </source>
</evidence>
<organism evidence="9 10">
    <name type="scientific">Nonomuraea cypriaca</name>
    <dbReference type="NCBI Taxonomy" id="1187855"/>
    <lineage>
        <taxon>Bacteria</taxon>
        <taxon>Bacillati</taxon>
        <taxon>Actinomycetota</taxon>
        <taxon>Actinomycetes</taxon>
        <taxon>Streptosporangiales</taxon>
        <taxon>Streptosporangiaceae</taxon>
        <taxon>Nonomuraea</taxon>
    </lineage>
</organism>
<feature type="transmembrane region" description="Helical" evidence="7">
    <location>
        <begin position="75"/>
        <end position="94"/>
    </location>
</feature>
<feature type="transmembrane region" description="Helical" evidence="7">
    <location>
        <begin position="299"/>
        <end position="320"/>
    </location>
</feature>
<comment type="caution">
    <text evidence="9">The sequence shown here is derived from an EMBL/GenBank/DDBJ whole genome shotgun (WGS) entry which is preliminary data.</text>
</comment>
<feature type="transmembrane region" description="Helical" evidence="7">
    <location>
        <begin position="100"/>
        <end position="122"/>
    </location>
</feature>
<keyword evidence="4 7" id="KW-0812">Transmembrane</keyword>
<evidence type="ECO:0000313" key="9">
    <source>
        <dbReference type="EMBL" id="MBF8189227.1"/>
    </source>
</evidence>
<feature type="transmembrane region" description="Helical" evidence="7">
    <location>
        <begin position="398"/>
        <end position="416"/>
    </location>
</feature>
<keyword evidence="6 7" id="KW-0472">Membrane</keyword>
<feature type="transmembrane region" description="Helical" evidence="7">
    <location>
        <begin position="46"/>
        <end position="63"/>
    </location>
</feature>
<dbReference type="SUPFAM" id="SSF103473">
    <property type="entry name" value="MFS general substrate transporter"/>
    <property type="match status" value="1"/>
</dbReference>
<dbReference type="InterPro" id="IPR011701">
    <property type="entry name" value="MFS"/>
</dbReference>
<keyword evidence="10" id="KW-1185">Reference proteome</keyword>
<evidence type="ECO:0000256" key="7">
    <source>
        <dbReference type="SAM" id="Phobius"/>
    </source>
</evidence>
<comment type="subcellular location">
    <subcellularLocation>
        <location evidence="1">Cell membrane</location>
        <topology evidence="1">Multi-pass membrane protein</topology>
    </subcellularLocation>
</comment>
<dbReference type="InterPro" id="IPR020846">
    <property type="entry name" value="MFS_dom"/>
</dbReference>
<dbReference type="Gene3D" id="1.20.1250.20">
    <property type="entry name" value="MFS general substrate transporter like domains"/>
    <property type="match status" value="1"/>
</dbReference>
<evidence type="ECO:0000256" key="5">
    <source>
        <dbReference type="ARBA" id="ARBA00022989"/>
    </source>
</evidence>
<dbReference type="GO" id="GO:0005886">
    <property type="term" value="C:plasma membrane"/>
    <property type="evidence" value="ECO:0007669"/>
    <property type="project" value="UniProtKB-SubCell"/>
</dbReference>
<dbReference type="RefSeq" id="WP_195898166.1">
    <property type="nucleotide sequence ID" value="NZ_JADOGI010000086.1"/>
</dbReference>
<feature type="transmembrane region" description="Helical" evidence="7">
    <location>
        <begin position="327"/>
        <end position="346"/>
    </location>
</feature>
<keyword evidence="5 7" id="KW-1133">Transmembrane helix</keyword>
<gene>
    <name evidence="9" type="ORF">ITP53_26545</name>
</gene>
<evidence type="ECO:0000256" key="1">
    <source>
        <dbReference type="ARBA" id="ARBA00004651"/>
    </source>
</evidence>
<keyword evidence="2" id="KW-0813">Transport</keyword>
<dbReference type="Proteomes" id="UP000605361">
    <property type="component" value="Unassembled WGS sequence"/>
</dbReference>
<name>A0A931AHG7_9ACTN</name>
<accession>A0A931AHG7</accession>
<feature type="domain" description="Major facilitator superfamily (MFS) profile" evidence="8">
    <location>
        <begin position="9"/>
        <end position="483"/>
    </location>
</feature>
<feature type="transmembrane region" description="Helical" evidence="7">
    <location>
        <begin position="352"/>
        <end position="378"/>
    </location>
</feature>
<dbReference type="InterPro" id="IPR036259">
    <property type="entry name" value="MFS_trans_sf"/>
</dbReference>
<dbReference type="PROSITE" id="PS50850">
    <property type="entry name" value="MFS"/>
    <property type="match status" value="1"/>
</dbReference>
<feature type="transmembrane region" description="Helical" evidence="7">
    <location>
        <begin position="134"/>
        <end position="155"/>
    </location>
</feature>
<feature type="transmembrane region" description="Helical" evidence="7">
    <location>
        <begin position="262"/>
        <end position="287"/>
    </location>
</feature>
<dbReference type="CDD" id="cd17321">
    <property type="entry name" value="MFS_MMR_MDR_like"/>
    <property type="match status" value="1"/>
</dbReference>
<dbReference type="GO" id="GO:0022857">
    <property type="term" value="F:transmembrane transporter activity"/>
    <property type="evidence" value="ECO:0007669"/>
    <property type="project" value="InterPro"/>
</dbReference>
<reference evidence="9" key="1">
    <citation type="submission" date="2020-11" db="EMBL/GenBank/DDBJ databases">
        <title>Whole-genome analyses of Nonomuraea sp. K274.</title>
        <authorList>
            <person name="Veyisoglu A."/>
        </authorList>
    </citation>
    <scope>NUCLEOTIDE SEQUENCE</scope>
    <source>
        <strain evidence="9">K274</strain>
    </source>
</reference>
<evidence type="ECO:0000256" key="3">
    <source>
        <dbReference type="ARBA" id="ARBA00022475"/>
    </source>
</evidence>
<protein>
    <submittedName>
        <fullName evidence="9">MFS transporter</fullName>
    </submittedName>
</protein>
<evidence type="ECO:0000259" key="8">
    <source>
        <dbReference type="PROSITE" id="PS50850"/>
    </source>
</evidence>
<dbReference type="Pfam" id="PF07690">
    <property type="entry name" value="MFS_1"/>
    <property type="match status" value="1"/>
</dbReference>
<evidence type="ECO:0000256" key="6">
    <source>
        <dbReference type="ARBA" id="ARBA00023136"/>
    </source>
</evidence>
<feature type="transmembrane region" description="Helical" evidence="7">
    <location>
        <begin position="161"/>
        <end position="183"/>
    </location>
</feature>
<evidence type="ECO:0000313" key="10">
    <source>
        <dbReference type="Proteomes" id="UP000605361"/>
    </source>
</evidence>
<dbReference type="EMBL" id="JADOGI010000086">
    <property type="protein sequence ID" value="MBF8189227.1"/>
    <property type="molecule type" value="Genomic_DNA"/>
</dbReference>
<feature type="transmembrane region" description="Helical" evidence="7">
    <location>
        <begin position="195"/>
        <end position="215"/>
    </location>
</feature>
<feature type="transmembrane region" description="Helical" evidence="7">
    <location>
        <begin position="455"/>
        <end position="476"/>
    </location>
</feature>
<evidence type="ECO:0000256" key="4">
    <source>
        <dbReference type="ARBA" id="ARBA00022692"/>
    </source>
</evidence>
<dbReference type="PANTHER" id="PTHR42718">
    <property type="entry name" value="MAJOR FACILITATOR SUPERFAMILY MULTIDRUG TRANSPORTER MFSC"/>
    <property type="match status" value="1"/>
</dbReference>
<feature type="transmembrane region" description="Helical" evidence="7">
    <location>
        <begin position="221"/>
        <end position="241"/>
    </location>
</feature>